<protein>
    <submittedName>
        <fullName evidence="3">SDR family oxidoreductase</fullName>
    </submittedName>
</protein>
<dbReference type="RefSeq" id="WP_313794828.1">
    <property type="nucleotide sequence ID" value="NZ_CP102453.1"/>
</dbReference>
<dbReference type="SUPFAM" id="SSF51735">
    <property type="entry name" value="NAD(P)-binding Rossmann-fold domains"/>
    <property type="match status" value="1"/>
</dbReference>
<dbReference type="PANTHER" id="PTHR48107:SF16">
    <property type="entry name" value="NADPH-DEPENDENT ALDEHYDE REDUCTASE 1, CHLOROPLASTIC"/>
    <property type="match status" value="1"/>
</dbReference>
<gene>
    <name evidence="3" type="ORF">NRE15_06765</name>
</gene>
<reference evidence="3 4" key="1">
    <citation type="submission" date="2022-08" db="EMBL/GenBank/DDBJ databases">
        <title>Aerococcaceae sp. nov isolated from spoiled eye mask.</title>
        <authorList>
            <person name="Zhou G."/>
            <person name="Xie X.-B."/>
            <person name="Shi Q.-S."/>
            <person name="Wang Y.-S."/>
            <person name="Wen X."/>
            <person name="Peng H."/>
            <person name="Yang X.-J."/>
            <person name="Tao H.-B."/>
            <person name="Huang X.-M."/>
        </authorList>
    </citation>
    <scope>NUCLEOTIDE SEQUENCE [LARGE SCALE GENOMIC DNA]</scope>
    <source>
        <strain evidence="4">DM20194951</strain>
    </source>
</reference>
<dbReference type="PANTHER" id="PTHR48107">
    <property type="entry name" value="NADPH-DEPENDENT ALDEHYDE REDUCTASE-LIKE PROTEIN, CHLOROPLASTIC-RELATED"/>
    <property type="match status" value="1"/>
</dbReference>
<proteinExistence type="inferred from homology"/>
<dbReference type="InterPro" id="IPR002347">
    <property type="entry name" value="SDR_fam"/>
</dbReference>
<evidence type="ECO:0000313" key="4">
    <source>
        <dbReference type="Proteomes" id="UP001315967"/>
    </source>
</evidence>
<keyword evidence="4" id="KW-1185">Reference proteome</keyword>
<organism evidence="3 4">
    <name type="scientific">Fundicoccus culcitae</name>
    <dbReference type="NCBI Taxonomy" id="2969821"/>
    <lineage>
        <taxon>Bacteria</taxon>
        <taxon>Bacillati</taxon>
        <taxon>Bacillota</taxon>
        <taxon>Bacilli</taxon>
        <taxon>Lactobacillales</taxon>
        <taxon>Aerococcaceae</taxon>
        <taxon>Fundicoccus</taxon>
    </lineage>
</organism>
<dbReference type="Pfam" id="PF13561">
    <property type="entry name" value="adh_short_C2"/>
    <property type="match status" value="1"/>
</dbReference>
<comment type="similarity">
    <text evidence="1">Belongs to the short-chain dehydrogenases/reductases (SDR) family.</text>
</comment>
<name>A0ABY5P9R1_9LACT</name>
<sequence length="296" mass="31944">MSNEHLVDPRTMYYTGKFPKQEETSPQIEQIMNPKPDCGETSYTGHNRLEGRNAFITGGDSGIGRAVAIAFAREGANVAIQYLPGEEVDAEDVRQLIEAEGRQALIISADFRQEGAATKAFEQVLESFGSVDALVLNAAQQFARDSMQELTLQQVKDTFDVKVFSMFEIVKAAENHLEPGSTIVTTTSTQAFEPGPQLMDYAAANSAVSNLTVNLARYFADKGVRVNAVAPGPIWTALQLDDGQADSYATFGQDTLIGRAGQPAELAPLYVFLTSTDSSYITAEIIAITGGKSLTL</sequence>
<keyword evidence="2" id="KW-0560">Oxidoreductase</keyword>
<dbReference type="InterPro" id="IPR036291">
    <property type="entry name" value="NAD(P)-bd_dom_sf"/>
</dbReference>
<evidence type="ECO:0000256" key="1">
    <source>
        <dbReference type="ARBA" id="ARBA00006484"/>
    </source>
</evidence>
<dbReference type="EMBL" id="CP102453">
    <property type="protein sequence ID" value="UUX35341.1"/>
    <property type="molecule type" value="Genomic_DNA"/>
</dbReference>
<evidence type="ECO:0000256" key="2">
    <source>
        <dbReference type="ARBA" id="ARBA00023002"/>
    </source>
</evidence>
<dbReference type="PRINTS" id="PR00081">
    <property type="entry name" value="GDHRDH"/>
</dbReference>
<accession>A0ABY5P9R1</accession>
<dbReference type="Proteomes" id="UP001315967">
    <property type="component" value="Chromosome"/>
</dbReference>
<evidence type="ECO:0000313" key="3">
    <source>
        <dbReference type="EMBL" id="UUX35341.1"/>
    </source>
</evidence>
<dbReference type="Gene3D" id="3.40.50.720">
    <property type="entry name" value="NAD(P)-binding Rossmann-like Domain"/>
    <property type="match status" value="1"/>
</dbReference>